<dbReference type="AlphaFoldDB" id="A0A1G6UTA9"/>
<protein>
    <submittedName>
        <fullName evidence="1">Uncharacterized protein</fullName>
    </submittedName>
</protein>
<accession>A0A1G6UTA9</accession>
<sequence>MGFHPELFPDRIPGFKVFKAKFGSQAIEPTSNPIEFVLGALLGLTERVTLALAAKGGGNYAYRSLTSANAESLAAGKGIFANAPGGSWTLEQHLIHGSSPKSFLNNPWIATSSDINVARSFSSGNGLIRIDLSKISANSMQRGWMNLPGSSAGYHYSIWQQEVSIFGHIPQNAIKIIK</sequence>
<dbReference type="Proteomes" id="UP000198757">
    <property type="component" value="Unassembled WGS sequence"/>
</dbReference>
<name>A0A1G6UTA9_NIADE</name>
<gene>
    <name evidence="1" type="ORF">SAMN04487894_10968</name>
</gene>
<evidence type="ECO:0000313" key="1">
    <source>
        <dbReference type="EMBL" id="SDD43946.1"/>
    </source>
</evidence>
<dbReference type="EMBL" id="FMZO01000009">
    <property type="protein sequence ID" value="SDD43946.1"/>
    <property type="molecule type" value="Genomic_DNA"/>
</dbReference>
<reference evidence="2" key="1">
    <citation type="submission" date="2016-10" db="EMBL/GenBank/DDBJ databases">
        <authorList>
            <person name="Varghese N."/>
            <person name="Submissions S."/>
        </authorList>
    </citation>
    <scope>NUCLEOTIDE SEQUENCE [LARGE SCALE GENOMIC DNA]</scope>
    <source>
        <strain evidence="2">DSM 25811 / CCM 8410 / LMG 26954 / E90</strain>
    </source>
</reference>
<dbReference type="RefSeq" id="WP_090391210.1">
    <property type="nucleotide sequence ID" value="NZ_FMZO01000009.1"/>
</dbReference>
<evidence type="ECO:0000313" key="2">
    <source>
        <dbReference type="Proteomes" id="UP000198757"/>
    </source>
</evidence>
<dbReference type="STRING" id="1285928.SAMN04487894_10968"/>
<keyword evidence="2" id="KW-1185">Reference proteome</keyword>
<proteinExistence type="predicted"/>
<organism evidence="1 2">
    <name type="scientific">Niabella drilacis (strain DSM 25811 / CCM 8410 / CCUG 62505 / LMG 26954 / E90)</name>
    <dbReference type="NCBI Taxonomy" id="1285928"/>
    <lineage>
        <taxon>Bacteria</taxon>
        <taxon>Pseudomonadati</taxon>
        <taxon>Bacteroidota</taxon>
        <taxon>Chitinophagia</taxon>
        <taxon>Chitinophagales</taxon>
        <taxon>Chitinophagaceae</taxon>
        <taxon>Niabella</taxon>
    </lineage>
</organism>